<evidence type="ECO:0000256" key="1">
    <source>
        <dbReference type="SAM" id="Phobius"/>
    </source>
</evidence>
<dbReference type="Pfam" id="PF12420">
    <property type="entry name" value="DUF3671"/>
    <property type="match status" value="1"/>
</dbReference>
<dbReference type="EMBL" id="FLQW01006736">
    <property type="protein sequence ID" value="SBT00945.1"/>
    <property type="molecule type" value="Genomic_DNA"/>
</dbReference>
<keyword evidence="1" id="KW-1133">Transmembrane helix</keyword>
<keyword evidence="1" id="KW-0812">Transmembrane</keyword>
<evidence type="ECO:0000313" key="3">
    <source>
        <dbReference type="Proteomes" id="UP000078597"/>
    </source>
</evidence>
<evidence type="ECO:0000313" key="2">
    <source>
        <dbReference type="EMBL" id="SBT00945.1"/>
    </source>
</evidence>
<keyword evidence="1" id="KW-0472">Membrane</keyword>
<evidence type="ECO:0008006" key="4">
    <source>
        <dbReference type="Google" id="ProtNLM"/>
    </source>
</evidence>
<feature type="transmembrane region" description="Helical" evidence="1">
    <location>
        <begin position="6"/>
        <end position="23"/>
    </location>
</feature>
<feature type="transmembrane region" description="Helical" evidence="1">
    <location>
        <begin position="222"/>
        <end position="244"/>
    </location>
</feature>
<sequence>MEQKIKLVLYIKIGAFIILYWICHFSEVINFNKSFDVNYNFNIKLNRRIYRLLAKYKQNRDTNIIGVKDNIPYYSLNEKEHKSYKEKQTKRKKKHSGKNLLNNNRYYTEVLDYNNGMFDGKHFHLKKKWIKKKDYYDFIEKQRITGNIALKKIKFRSYGFGVFIFFLFFLFGIGLPILEGLGILETAGKMLVCSSDGKLTWFGDILNNIVNYLKLSEAAYKILPNVLLFVFLGVIIVIAIPIILRNNEKYKKIKLMMEQNQ</sequence>
<dbReference type="InterPro" id="IPR022139">
    <property type="entry name" value="Fam-L/Fam-M-like_plasmodium"/>
</dbReference>
<accession>A0A1A8XAU7</accession>
<organism evidence="2 3">
    <name type="scientific">Plasmodium malariae</name>
    <dbReference type="NCBI Taxonomy" id="5858"/>
    <lineage>
        <taxon>Eukaryota</taxon>
        <taxon>Sar</taxon>
        <taxon>Alveolata</taxon>
        <taxon>Apicomplexa</taxon>
        <taxon>Aconoidasida</taxon>
        <taxon>Haemosporida</taxon>
        <taxon>Plasmodiidae</taxon>
        <taxon>Plasmodium</taxon>
        <taxon>Plasmodium (Plasmodium)</taxon>
    </lineage>
</organism>
<proteinExistence type="predicted"/>
<protein>
    <recommendedName>
        <fullName evidence="4">Fam-m protein</fullName>
    </recommendedName>
</protein>
<dbReference type="Proteomes" id="UP000078597">
    <property type="component" value="Unassembled WGS sequence"/>
</dbReference>
<dbReference type="AlphaFoldDB" id="A0A1A8XAU7"/>
<feature type="transmembrane region" description="Helical" evidence="1">
    <location>
        <begin position="158"/>
        <end position="178"/>
    </location>
</feature>
<dbReference type="VEuPathDB" id="PlasmoDB:PmUG01_07050500"/>
<reference evidence="3" key="1">
    <citation type="submission" date="2016-05" db="EMBL/GenBank/DDBJ databases">
        <authorList>
            <person name="Naeem Raeece"/>
        </authorList>
    </citation>
    <scope>NUCLEOTIDE SEQUENCE [LARGE SCALE GENOMIC DNA]</scope>
</reference>
<gene>
    <name evidence="2" type="ORF">PMALA_079080</name>
</gene>
<name>A0A1A8XAU7_PLAMA</name>